<accession>A0AAV0UVT0</accession>
<comment type="caution">
    <text evidence="1">The sequence shown here is derived from an EMBL/GenBank/DDBJ whole genome shotgun (WGS) entry which is preliminary data.</text>
</comment>
<dbReference type="AlphaFoldDB" id="A0AAV0UVT0"/>
<gene>
    <name evidence="1" type="ORF">HBR001_LOCUS8136</name>
</gene>
<dbReference type="Proteomes" id="UP001162031">
    <property type="component" value="Unassembled WGS sequence"/>
</dbReference>
<sequence length="120" mass="13406">MVMEVYTPILVFLAHKKLPDDILAQLMIHLVDQMNSVTAPLFVKLAQRFKELETAAEAAIAHLSSRYGATSVGPSRNIEAFISKMEAEGNLVSALYLRRFADEFAEWQKKQTTATHLVGN</sequence>
<reference evidence="1" key="1">
    <citation type="submission" date="2022-12" db="EMBL/GenBank/DDBJ databases">
        <authorList>
            <person name="Webb A."/>
        </authorList>
    </citation>
    <scope>NUCLEOTIDE SEQUENCE</scope>
    <source>
        <strain evidence="1">Hp1</strain>
    </source>
</reference>
<evidence type="ECO:0000313" key="1">
    <source>
        <dbReference type="EMBL" id="CAI5740398.1"/>
    </source>
</evidence>
<protein>
    <submittedName>
        <fullName evidence="1">Uncharacterized protein</fullName>
    </submittedName>
</protein>
<proteinExistence type="predicted"/>
<name>A0AAV0UVT0_HYABA</name>
<keyword evidence="2" id="KW-1185">Reference proteome</keyword>
<dbReference type="EMBL" id="CANTFL010001445">
    <property type="protein sequence ID" value="CAI5740398.1"/>
    <property type="molecule type" value="Genomic_DNA"/>
</dbReference>
<organism evidence="1 2">
    <name type="scientific">Hyaloperonospora brassicae</name>
    <name type="common">Brassica downy mildew</name>
    <name type="synonym">Peronospora brassicae</name>
    <dbReference type="NCBI Taxonomy" id="162125"/>
    <lineage>
        <taxon>Eukaryota</taxon>
        <taxon>Sar</taxon>
        <taxon>Stramenopiles</taxon>
        <taxon>Oomycota</taxon>
        <taxon>Peronosporomycetes</taxon>
        <taxon>Peronosporales</taxon>
        <taxon>Peronosporaceae</taxon>
        <taxon>Hyaloperonospora</taxon>
    </lineage>
</organism>
<evidence type="ECO:0000313" key="2">
    <source>
        <dbReference type="Proteomes" id="UP001162031"/>
    </source>
</evidence>